<feature type="domain" description="ABC-2 type transporter transmembrane" evidence="6">
    <location>
        <begin position="16"/>
        <end position="213"/>
    </location>
</feature>
<keyword evidence="8" id="KW-1185">Reference proteome</keyword>
<dbReference type="Pfam" id="PF01061">
    <property type="entry name" value="ABC2_membrane"/>
    <property type="match status" value="1"/>
</dbReference>
<keyword evidence="2 5" id="KW-0812">Transmembrane</keyword>
<dbReference type="RefSeq" id="WP_352066310.1">
    <property type="nucleotide sequence ID" value="NZ_JBEPAZ010000122.1"/>
</dbReference>
<sequence length="259" mass="28180">MTLTRVIRLVSVTTWMHLKMLNRSVYESVLQAVWPLFFATTALLMYRITGDREALTYAALGASTMTIWTAVSSLGSGILERERGLGTLEILVASPTPFPLSVAAIVLAVSAVGCYGMFSTFVWEHLVFGVTFNVSQPTAFGVAALVTVFSFATLGFLLAVTVVRYREAWALGNILEYPVWLVCGFLVPVSLLPGWMRPLSWLLPPTAGMEAVRRAATGENPWGEIAACIVATALFCLIAVRLTGTILRSARRHATFSLT</sequence>
<organism evidence="7 8">
    <name type="scientific">Streptomyces sp. 900105245</name>
    <dbReference type="NCBI Taxonomy" id="3154379"/>
    <lineage>
        <taxon>Bacteria</taxon>
        <taxon>Bacillati</taxon>
        <taxon>Actinomycetota</taxon>
        <taxon>Actinomycetes</taxon>
        <taxon>Kitasatosporales</taxon>
        <taxon>Streptomycetaceae</taxon>
        <taxon>Streptomyces</taxon>
    </lineage>
</organism>
<name>A0ABV1UL87_9ACTN</name>
<evidence type="ECO:0000256" key="2">
    <source>
        <dbReference type="ARBA" id="ARBA00022692"/>
    </source>
</evidence>
<evidence type="ECO:0000313" key="7">
    <source>
        <dbReference type="EMBL" id="MER6434494.1"/>
    </source>
</evidence>
<proteinExistence type="predicted"/>
<feature type="transmembrane region" description="Helical" evidence="5">
    <location>
        <begin position="29"/>
        <end position="48"/>
    </location>
</feature>
<dbReference type="PANTHER" id="PTHR43229:SF2">
    <property type="entry name" value="NODULATION PROTEIN J"/>
    <property type="match status" value="1"/>
</dbReference>
<accession>A0ABV1UL87</accession>
<feature type="transmembrane region" description="Helical" evidence="5">
    <location>
        <begin position="222"/>
        <end position="242"/>
    </location>
</feature>
<reference evidence="7 8" key="1">
    <citation type="submission" date="2024-06" db="EMBL/GenBank/DDBJ databases">
        <title>The Natural Products Discovery Center: Release of the First 8490 Sequenced Strains for Exploring Actinobacteria Biosynthetic Diversity.</title>
        <authorList>
            <person name="Kalkreuter E."/>
            <person name="Kautsar S.A."/>
            <person name="Yang D."/>
            <person name="Bader C.D."/>
            <person name="Teijaro C.N."/>
            <person name="Fluegel L."/>
            <person name="Davis C.M."/>
            <person name="Simpson J.R."/>
            <person name="Lauterbach L."/>
            <person name="Steele A.D."/>
            <person name="Gui C."/>
            <person name="Meng S."/>
            <person name="Li G."/>
            <person name="Viehrig K."/>
            <person name="Ye F."/>
            <person name="Su P."/>
            <person name="Kiefer A.F."/>
            <person name="Nichols A."/>
            <person name="Cepeda A.J."/>
            <person name="Yan W."/>
            <person name="Fan B."/>
            <person name="Jiang Y."/>
            <person name="Adhikari A."/>
            <person name="Zheng C.-J."/>
            <person name="Schuster L."/>
            <person name="Cowan T.M."/>
            <person name="Smanski M.J."/>
            <person name="Chevrette M.G."/>
            <person name="De Carvalho L.P.S."/>
            <person name="Shen B."/>
        </authorList>
    </citation>
    <scope>NUCLEOTIDE SEQUENCE [LARGE SCALE GENOMIC DNA]</scope>
    <source>
        <strain evidence="7 8">NPDC001166</strain>
    </source>
</reference>
<dbReference type="EMBL" id="JBEPAZ010000122">
    <property type="protein sequence ID" value="MER6434494.1"/>
    <property type="molecule type" value="Genomic_DNA"/>
</dbReference>
<dbReference type="InterPro" id="IPR051784">
    <property type="entry name" value="Nod_factor_ABC_transporter"/>
</dbReference>
<comment type="caution">
    <text evidence="7">The sequence shown here is derived from an EMBL/GenBank/DDBJ whole genome shotgun (WGS) entry which is preliminary data.</text>
</comment>
<gene>
    <name evidence="7" type="ORF">ABT272_43880</name>
</gene>
<evidence type="ECO:0000256" key="5">
    <source>
        <dbReference type="SAM" id="Phobius"/>
    </source>
</evidence>
<feature type="transmembrane region" description="Helical" evidence="5">
    <location>
        <begin position="177"/>
        <end position="196"/>
    </location>
</feature>
<evidence type="ECO:0000313" key="8">
    <source>
        <dbReference type="Proteomes" id="UP001470023"/>
    </source>
</evidence>
<keyword evidence="3 5" id="KW-1133">Transmembrane helix</keyword>
<dbReference type="PANTHER" id="PTHR43229">
    <property type="entry name" value="NODULATION PROTEIN J"/>
    <property type="match status" value="1"/>
</dbReference>
<evidence type="ECO:0000256" key="4">
    <source>
        <dbReference type="ARBA" id="ARBA00023136"/>
    </source>
</evidence>
<dbReference type="InterPro" id="IPR013525">
    <property type="entry name" value="ABC2_TM"/>
</dbReference>
<feature type="transmembrane region" description="Helical" evidence="5">
    <location>
        <begin position="54"/>
        <end position="79"/>
    </location>
</feature>
<protein>
    <submittedName>
        <fullName evidence="7">ABC transporter permease</fullName>
    </submittedName>
</protein>
<dbReference type="Proteomes" id="UP001470023">
    <property type="component" value="Unassembled WGS sequence"/>
</dbReference>
<comment type="subcellular location">
    <subcellularLocation>
        <location evidence="1">Membrane</location>
        <topology evidence="1">Multi-pass membrane protein</topology>
    </subcellularLocation>
</comment>
<feature type="transmembrane region" description="Helical" evidence="5">
    <location>
        <begin position="138"/>
        <end position="165"/>
    </location>
</feature>
<evidence type="ECO:0000256" key="1">
    <source>
        <dbReference type="ARBA" id="ARBA00004141"/>
    </source>
</evidence>
<evidence type="ECO:0000259" key="6">
    <source>
        <dbReference type="Pfam" id="PF01061"/>
    </source>
</evidence>
<keyword evidence="4 5" id="KW-0472">Membrane</keyword>
<evidence type="ECO:0000256" key="3">
    <source>
        <dbReference type="ARBA" id="ARBA00022989"/>
    </source>
</evidence>
<feature type="transmembrane region" description="Helical" evidence="5">
    <location>
        <begin position="100"/>
        <end position="118"/>
    </location>
</feature>